<evidence type="ECO:0000313" key="2">
    <source>
        <dbReference type="Proteomes" id="UP001152607"/>
    </source>
</evidence>
<dbReference type="Proteomes" id="UP001152607">
    <property type="component" value="Unassembled WGS sequence"/>
</dbReference>
<name>A0A9W4UI17_9PLEO</name>
<organism evidence="1 2">
    <name type="scientific">Periconia digitata</name>
    <dbReference type="NCBI Taxonomy" id="1303443"/>
    <lineage>
        <taxon>Eukaryota</taxon>
        <taxon>Fungi</taxon>
        <taxon>Dikarya</taxon>
        <taxon>Ascomycota</taxon>
        <taxon>Pezizomycotina</taxon>
        <taxon>Dothideomycetes</taxon>
        <taxon>Pleosporomycetidae</taxon>
        <taxon>Pleosporales</taxon>
        <taxon>Massarineae</taxon>
        <taxon>Periconiaceae</taxon>
        <taxon>Periconia</taxon>
    </lineage>
</organism>
<reference evidence="1" key="1">
    <citation type="submission" date="2023-01" db="EMBL/GenBank/DDBJ databases">
        <authorList>
            <person name="Van Ghelder C."/>
            <person name="Rancurel C."/>
        </authorList>
    </citation>
    <scope>NUCLEOTIDE SEQUENCE</scope>
    <source>
        <strain evidence="1">CNCM I-4278</strain>
    </source>
</reference>
<dbReference type="AlphaFoldDB" id="A0A9W4UI17"/>
<evidence type="ECO:0000313" key="1">
    <source>
        <dbReference type="EMBL" id="CAI6336938.1"/>
    </source>
</evidence>
<dbReference type="EMBL" id="CAOQHR010000007">
    <property type="protein sequence ID" value="CAI6336938.1"/>
    <property type="molecule type" value="Genomic_DNA"/>
</dbReference>
<sequence length="58" mass="6539">MPTIMVSPKVSFEYGKGVVKPGCKTVEAFGTSEYFEHGASAPVMYWQSRANTWNRSHR</sequence>
<accession>A0A9W4UI17</accession>
<comment type="caution">
    <text evidence="1">The sequence shown here is derived from an EMBL/GenBank/DDBJ whole genome shotgun (WGS) entry which is preliminary data.</text>
</comment>
<gene>
    <name evidence="1" type="ORF">PDIGIT_LOCUS10044</name>
</gene>
<proteinExistence type="predicted"/>
<protein>
    <submittedName>
        <fullName evidence="1">Uncharacterized protein</fullName>
    </submittedName>
</protein>
<keyword evidence="2" id="KW-1185">Reference proteome</keyword>